<dbReference type="SUPFAM" id="SSF48695">
    <property type="entry name" value="Multiheme cytochromes"/>
    <property type="match status" value="1"/>
</dbReference>
<sequence length="263" mass="28028">MSTKSGSHKPIQIFLVIGIAVAFIGFFVGTRSGSQVEHTGYHDPPAQRPGGQAIPARSYTEILSNPLSENDHWKSSIAQLAAERPELYAEVKNSPELLAKALAERANNRAYAGAPPTVPHPVKQTGDLACAACHTDGLEVRGRVASPMSHPFMTNCTQCHVPSNPAGPDDPELLGPMSEENTFVGMAEPSGGPVAWMGAPPQIPHQTWMRNECASCHGSLGKAGMKSTHPWRQNCMQCHAPSAQFDQDMPPATLAPAMPLATP</sequence>
<dbReference type="KEGG" id="bsed:DN745_11745"/>
<proteinExistence type="predicted"/>
<evidence type="ECO:0000313" key="2">
    <source>
        <dbReference type="Proteomes" id="UP000249799"/>
    </source>
</evidence>
<accession>A0A2Z4FM06</accession>
<protein>
    <submittedName>
        <fullName evidence="1">Diheme cytochrome c</fullName>
    </submittedName>
</protein>
<gene>
    <name evidence="1" type="ORF">DN745_11745</name>
</gene>
<dbReference type="AlphaFoldDB" id="A0A2Z4FM06"/>
<dbReference type="Gene3D" id="3.90.10.10">
    <property type="entry name" value="Cytochrome C3"/>
    <property type="match status" value="1"/>
</dbReference>
<reference evidence="1 2" key="1">
    <citation type="submission" date="2018-06" db="EMBL/GenBank/DDBJ databases">
        <title>Lujinxingia sediminis gen. nov. sp. nov., a new facultative anaerobic member of the class Deltaproteobacteria, and proposal of Lujinxingaceae fam. nov.</title>
        <authorList>
            <person name="Guo L.-Y."/>
            <person name="Li C.-M."/>
            <person name="Wang S."/>
            <person name="Du Z.-J."/>
        </authorList>
    </citation>
    <scope>NUCLEOTIDE SEQUENCE [LARGE SCALE GENOMIC DNA]</scope>
    <source>
        <strain evidence="1 2">FA350</strain>
    </source>
</reference>
<name>A0A2Z4FM06_9DELT</name>
<keyword evidence="2" id="KW-1185">Reference proteome</keyword>
<dbReference type="EMBL" id="CP030032">
    <property type="protein sequence ID" value="AWV89972.1"/>
    <property type="molecule type" value="Genomic_DNA"/>
</dbReference>
<dbReference type="OrthoDB" id="269685at2"/>
<evidence type="ECO:0000313" key="1">
    <source>
        <dbReference type="EMBL" id="AWV89972.1"/>
    </source>
</evidence>
<dbReference type="Proteomes" id="UP000249799">
    <property type="component" value="Chromosome"/>
</dbReference>
<dbReference type="InterPro" id="IPR036280">
    <property type="entry name" value="Multihaem_cyt_sf"/>
</dbReference>
<organism evidence="1 2">
    <name type="scientific">Bradymonas sediminis</name>
    <dbReference type="NCBI Taxonomy" id="1548548"/>
    <lineage>
        <taxon>Bacteria</taxon>
        <taxon>Deltaproteobacteria</taxon>
        <taxon>Bradymonadales</taxon>
        <taxon>Bradymonadaceae</taxon>
        <taxon>Bradymonas</taxon>
    </lineage>
</organism>
<dbReference type="RefSeq" id="WP_111335077.1">
    <property type="nucleotide sequence ID" value="NZ_CP030032.1"/>
</dbReference>